<comment type="caution">
    <text evidence="1">The sequence shown here is derived from an EMBL/GenBank/DDBJ whole genome shotgun (WGS) entry which is preliminary data.</text>
</comment>
<sequence>MSNEPDLKPGPANVSVEFYNDVRKLLNHRHPGREISTNFHLQLVIHLSAIDRVYQELPLETPKKSAGFAAAKRGET</sequence>
<organism evidence="1 2">
    <name type="scientific">Blastopirellula retiformator</name>
    <dbReference type="NCBI Taxonomy" id="2527970"/>
    <lineage>
        <taxon>Bacteria</taxon>
        <taxon>Pseudomonadati</taxon>
        <taxon>Planctomycetota</taxon>
        <taxon>Planctomycetia</taxon>
        <taxon>Pirellulales</taxon>
        <taxon>Pirellulaceae</taxon>
        <taxon>Blastopirellula</taxon>
    </lineage>
</organism>
<dbReference type="RefSeq" id="WP_146428932.1">
    <property type="nucleotide sequence ID" value="NZ_SJPF01000001.1"/>
</dbReference>
<dbReference type="AlphaFoldDB" id="A0A5C5VKY6"/>
<gene>
    <name evidence="1" type="ORF">Enr8_03950</name>
</gene>
<evidence type="ECO:0000313" key="2">
    <source>
        <dbReference type="Proteomes" id="UP000318878"/>
    </source>
</evidence>
<keyword evidence="2" id="KW-1185">Reference proteome</keyword>
<reference evidence="1 2" key="1">
    <citation type="submission" date="2019-02" db="EMBL/GenBank/DDBJ databases">
        <title>Deep-cultivation of Planctomycetes and their phenomic and genomic characterization uncovers novel biology.</title>
        <authorList>
            <person name="Wiegand S."/>
            <person name="Jogler M."/>
            <person name="Boedeker C."/>
            <person name="Pinto D."/>
            <person name="Vollmers J."/>
            <person name="Rivas-Marin E."/>
            <person name="Kohn T."/>
            <person name="Peeters S.H."/>
            <person name="Heuer A."/>
            <person name="Rast P."/>
            <person name="Oberbeckmann S."/>
            <person name="Bunk B."/>
            <person name="Jeske O."/>
            <person name="Meyerdierks A."/>
            <person name="Storesund J.E."/>
            <person name="Kallscheuer N."/>
            <person name="Luecker S."/>
            <person name="Lage O.M."/>
            <person name="Pohl T."/>
            <person name="Merkel B.J."/>
            <person name="Hornburger P."/>
            <person name="Mueller R.-W."/>
            <person name="Bruemmer F."/>
            <person name="Labrenz M."/>
            <person name="Spormann A.M."/>
            <person name="Op Den Camp H."/>
            <person name="Overmann J."/>
            <person name="Amann R."/>
            <person name="Jetten M.S.M."/>
            <person name="Mascher T."/>
            <person name="Medema M.H."/>
            <person name="Devos D.P."/>
            <person name="Kaster A.-K."/>
            <person name="Ovreas L."/>
            <person name="Rohde M."/>
            <person name="Galperin M.Y."/>
            <person name="Jogler C."/>
        </authorList>
    </citation>
    <scope>NUCLEOTIDE SEQUENCE [LARGE SCALE GENOMIC DNA]</scope>
    <source>
        <strain evidence="1 2">Enr8</strain>
    </source>
</reference>
<protein>
    <submittedName>
        <fullName evidence="1">Uncharacterized protein</fullName>
    </submittedName>
</protein>
<proteinExistence type="predicted"/>
<accession>A0A5C5VKY6</accession>
<name>A0A5C5VKY6_9BACT</name>
<dbReference type="EMBL" id="SJPF01000001">
    <property type="protein sequence ID" value="TWT38701.1"/>
    <property type="molecule type" value="Genomic_DNA"/>
</dbReference>
<dbReference type="Proteomes" id="UP000318878">
    <property type="component" value="Unassembled WGS sequence"/>
</dbReference>
<evidence type="ECO:0000313" key="1">
    <source>
        <dbReference type="EMBL" id="TWT38701.1"/>
    </source>
</evidence>